<name>A0A0K2UYK3_LEPSM</name>
<keyword evidence="8" id="KW-0966">Cell projection</keyword>
<evidence type="ECO:0000256" key="2">
    <source>
        <dbReference type="ARBA" id="ARBA00004496"/>
    </source>
</evidence>
<dbReference type="AlphaFoldDB" id="A0A0K2UYK3"/>
<dbReference type="InterPro" id="IPR038888">
    <property type="entry name" value="CFAP36"/>
</dbReference>
<dbReference type="PANTHER" id="PTHR21532">
    <property type="entry name" value="PHOSPHODIESTERASE HL"/>
    <property type="match status" value="1"/>
</dbReference>
<comment type="similarity">
    <text evidence="3">Belongs to the CFAP36 family.</text>
</comment>
<feature type="coiled-coil region" evidence="10">
    <location>
        <begin position="128"/>
        <end position="162"/>
    </location>
</feature>
<feature type="compositionally biased region" description="Basic and acidic residues" evidence="11">
    <location>
        <begin position="194"/>
        <end position="208"/>
    </location>
</feature>
<reference evidence="13" key="1">
    <citation type="submission" date="2014-05" db="EMBL/GenBank/DDBJ databases">
        <authorList>
            <person name="Chronopoulou M."/>
        </authorList>
    </citation>
    <scope>NUCLEOTIDE SEQUENCE</scope>
    <source>
        <tissue evidence="13">Whole organism</tissue>
    </source>
</reference>
<evidence type="ECO:0000256" key="1">
    <source>
        <dbReference type="ARBA" id="ARBA00004138"/>
    </source>
</evidence>
<protein>
    <recommendedName>
        <fullName evidence="4">Cilia- and flagella-associated protein 36</fullName>
    </recommendedName>
    <alternativeName>
        <fullName evidence="9">Coiled-coil domain-containing protein 104</fullName>
    </alternativeName>
</protein>
<evidence type="ECO:0000256" key="8">
    <source>
        <dbReference type="ARBA" id="ARBA00023273"/>
    </source>
</evidence>
<dbReference type="PANTHER" id="PTHR21532:SF0">
    <property type="entry name" value="CILIA- AND FLAGELLA-ASSOCIATED PROTEIN 36"/>
    <property type="match status" value="1"/>
</dbReference>
<keyword evidence="6 10" id="KW-0175">Coiled coil</keyword>
<feature type="region of interest" description="Disordered" evidence="11">
    <location>
        <begin position="178"/>
        <end position="216"/>
    </location>
</feature>
<feature type="compositionally biased region" description="Low complexity" evidence="11">
    <location>
        <begin position="248"/>
        <end position="257"/>
    </location>
</feature>
<dbReference type="GO" id="GO:0097546">
    <property type="term" value="C:ciliary base"/>
    <property type="evidence" value="ECO:0007669"/>
    <property type="project" value="TreeGrafter"/>
</dbReference>
<proteinExistence type="inferred from homology"/>
<evidence type="ECO:0000256" key="9">
    <source>
        <dbReference type="ARBA" id="ARBA00031593"/>
    </source>
</evidence>
<evidence type="ECO:0000256" key="4">
    <source>
        <dbReference type="ARBA" id="ARBA00021815"/>
    </source>
</evidence>
<feature type="region of interest" description="Disordered" evidence="11">
    <location>
        <begin position="242"/>
        <end position="277"/>
    </location>
</feature>
<dbReference type="Pfam" id="PF11527">
    <property type="entry name" value="ARL2_Bind_BART"/>
    <property type="match status" value="1"/>
</dbReference>
<dbReference type="InterPro" id="IPR023379">
    <property type="entry name" value="BART_dom"/>
</dbReference>
<keyword evidence="7" id="KW-0969">Cilium</keyword>
<dbReference type="InterPro" id="IPR042541">
    <property type="entry name" value="BART_sf"/>
</dbReference>
<evidence type="ECO:0000256" key="10">
    <source>
        <dbReference type="SAM" id="Coils"/>
    </source>
</evidence>
<feature type="non-terminal residue" evidence="13">
    <location>
        <position position="1"/>
    </location>
</feature>
<dbReference type="Gene3D" id="1.20.1520.10">
    <property type="entry name" value="ADP-ribosylation factor-like 2-binding protein, domain"/>
    <property type="match status" value="1"/>
</dbReference>
<keyword evidence="5" id="KW-0963">Cytoplasm</keyword>
<feature type="domain" description="BART" evidence="12">
    <location>
        <begin position="4"/>
        <end position="86"/>
    </location>
</feature>
<sequence>FEADDSIENEEEYKRTFEEYKNLVDFMLSSYMEDLNISTDQFEKVIENATKNMKTKISHLLFDQIWAANNYDLFKKMMIQKNVELQLQALNLLRERYGVSLKPNGKKDRTKGNESEEKVMEKIRELSLKEHEANIDRLDKEKRDLEEALAKSSEDHDKLYLEQEKQAKIVEKELHKTMVEASPPPETEEDEETPFFKENEEIVSEDPHGNTPELVEEEEITKRAEFLRSLRDNLLAMKKTERERLLAESESSSNARPKSSKAARRAASDSQTIDPQTLSIRKALVEKLKKEVINQ</sequence>
<evidence type="ECO:0000259" key="12">
    <source>
        <dbReference type="Pfam" id="PF11527"/>
    </source>
</evidence>
<evidence type="ECO:0000313" key="13">
    <source>
        <dbReference type="EMBL" id="CDW42927.1"/>
    </source>
</evidence>
<evidence type="ECO:0000256" key="6">
    <source>
        <dbReference type="ARBA" id="ARBA00023054"/>
    </source>
</evidence>
<comment type="subcellular location">
    <subcellularLocation>
        <location evidence="1">Cell projection</location>
        <location evidence="1">Cilium</location>
    </subcellularLocation>
    <subcellularLocation>
        <location evidence="2">Cytoplasm</location>
    </subcellularLocation>
</comment>
<evidence type="ECO:0000256" key="5">
    <source>
        <dbReference type="ARBA" id="ARBA00022490"/>
    </source>
</evidence>
<dbReference type="OrthoDB" id="272687at2759"/>
<organism evidence="13">
    <name type="scientific">Lepeophtheirus salmonis</name>
    <name type="common">Salmon louse</name>
    <name type="synonym">Caligus salmonis</name>
    <dbReference type="NCBI Taxonomy" id="72036"/>
    <lineage>
        <taxon>Eukaryota</taxon>
        <taxon>Metazoa</taxon>
        <taxon>Ecdysozoa</taxon>
        <taxon>Arthropoda</taxon>
        <taxon>Crustacea</taxon>
        <taxon>Multicrustacea</taxon>
        <taxon>Hexanauplia</taxon>
        <taxon>Copepoda</taxon>
        <taxon>Siphonostomatoida</taxon>
        <taxon>Caligidae</taxon>
        <taxon>Lepeophtheirus</taxon>
    </lineage>
</organism>
<dbReference type="GO" id="GO:0005930">
    <property type="term" value="C:axoneme"/>
    <property type="evidence" value="ECO:0007669"/>
    <property type="project" value="TreeGrafter"/>
</dbReference>
<dbReference type="EMBL" id="HACA01025566">
    <property type="protein sequence ID" value="CDW42927.1"/>
    <property type="molecule type" value="Transcribed_RNA"/>
</dbReference>
<accession>A0A0K2UYK3</accession>
<evidence type="ECO:0000256" key="7">
    <source>
        <dbReference type="ARBA" id="ARBA00023069"/>
    </source>
</evidence>
<evidence type="ECO:0000256" key="11">
    <source>
        <dbReference type="SAM" id="MobiDB-lite"/>
    </source>
</evidence>
<evidence type="ECO:0000256" key="3">
    <source>
        <dbReference type="ARBA" id="ARBA00007460"/>
    </source>
</evidence>